<dbReference type="InterPro" id="IPR053139">
    <property type="entry name" value="Surface_bspA-like"/>
</dbReference>
<evidence type="ECO:0000313" key="2">
    <source>
        <dbReference type="Proteomes" id="UP001295423"/>
    </source>
</evidence>
<comment type="caution">
    <text evidence="1">The sequence shown here is derived from an EMBL/GenBank/DDBJ whole genome shotgun (WGS) entry which is preliminary data.</text>
</comment>
<dbReference type="InterPro" id="IPR026906">
    <property type="entry name" value="LRR_5"/>
</dbReference>
<name>A0AAD2CUI0_9STRA</name>
<dbReference type="InterPro" id="IPR032675">
    <property type="entry name" value="LRR_dom_sf"/>
</dbReference>
<proteinExistence type="predicted"/>
<dbReference type="PANTHER" id="PTHR45661">
    <property type="entry name" value="SURFACE ANTIGEN"/>
    <property type="match status" value="1"/>
</dbReference>
<evidence type="ECO:0000313" key="1">
    <source>
        <dbReference type="EMBL" id="CAJ1946174.1"/>
    </source>
</evidence>
<organism evidence="1 2">
    <name type="scientific">Cylindrotheca closterium</name>
    <dbReference type="NCBI Taxonomy" id="2856"/>
    <lineage>
        <taxon>Eukaryota</taxon>
        <taxon>Sar</taxon>
        <taxon>Stramenopiles</taxon>
        <taxon>Ochrophyta</taxon>
        <taxon>Bacillariophyta</taxon>
        <taxon>Bacillariophyceae</taxon>
        <taxon>Bacillariophycidae</taxon>
        <taxon>Bacillariales</taxon>
        <taxon>Bacillariaceae</taxon>
        <taxon>Cylindrotheca</taxon>
    </lineage>
</organism>
<dbReference type="EMBL" id="CAKOGP040001635">
    <property type="protein sequence ID" value="CAJ1946174.1"/>
    <property type="molecule type" value="Genomic_DNA"/>
</dbReference>
<dbReference type="PANTHER" id="PTHR45661:SF3">
    <property type="entry name" value="IG-LIKE DOMAIN-CONTAINING PROTEIN"/>
    <property type="match status" value="1"/>
</dbReference>
<keyword evidence="2" id="KW-1185">Reference proteome</keyword>
<dbReference type="Gene3D" id="3.80.10.10">
    <property type="entry name" value="Ribonuclease Inhibitor"/>
    <property type="match status" value="2"/>
</dbReference>
<dbReference type="SUPFAM" id="SSF52058">
    <property type="entry name" value="L domain-like"/>
    <property type="match status" value="1"/>
</dbReference>
<dbReference type="Proteomes" id="UP001295423">
    <property type="component" value="Unassembled WGS sequence"/>
</dbReference>
<reference evidence="1" key="1">
    <citation type="submission" date="2023-08" db="EMBL/GenBank/DDBJ databases">
        <authorList>
            <person name="Audoor S."/>
            <person name="Bilcke G."/>
        </authorList>
    </citation>
    <scope>NUCLEOTIDE SEQUENCE</scope>
</reference>
<dbReference type="AlphaFoldDB" id="A0AAD2CUI0"/>
<accession>A0AAD2CUI0</accession>
<gene>
    <name evidence="1" type="ORF">CYCCA115_LOCUS10315</name>
</gene>
<protein>
    <submittedName>
        <fullName evidence="1">Uncharacterized protein</fullName>
    </submittedName>
</protein>
<sequence>MQDDSDRNVYHFRGAKDETVPSMVQTVVVDQSVTELPDAFGNRLHRRVKELILKGVKVIGKDAFRKCGLQQITIYTANTQAISTRAFEMATCLENVDFVSPSPSNNEHASLSSSEGKDLTVIEEEAFVDCSSLQRIKIPSTVKMMGKHVFADCSSLVEANLSKPCMKMIAPCTFESCRSLQAISLPGTLECIGHLAFRDCCSLVTVEIPAAVESLVIQERAFSNCQRLMNLTLPANYSSDETSFEGCKLLEESFGKDEAEFLEDLDDETDSTVESSLGCRIAAGLSNRFRLHPIHKLCYHSSTTTVEEFRRAVQNQHQDPAPNNKNTGDNICTMKMTPFHILCSSVEPRQDLFEILLLLKEEEDKSNNKCHPSWQQVLRQKDANDKQAMDYLITNWTPKTAALLEMTARRWMLDPSFLKNQQHPWDSTPDPRSSRRLGMERRVNAVMNVRNTKETRSFLWNKASDMFEVYTKLESISILELALWHKQIKSGGMMNVNRTKKISLDRDQCLSQCGSGVVLPTIGAFLGLELLVVAHSNPASRNDDRLWRHLQV</sequence>
<dbReference type="Pfam" id="PF13306">
    <property type="entry name" value="LRR_5"/>
    <property type="match status" value="2"/>
</dbReference>